<dbReference type="EMBL" id="MU394291">
    <property type="protein sequence ID" value="KAI6090299.1"/>
    <property type="molecule type" value="Genomic_DNA"/>
</dbReference>
<gene>
    <name evidence="1" type="ORF">F4821DRAFT_229011</name>
</gene>
<protein>
    <submittedName>
        <fullName evidence="1">Uncharacterized protein</fullName>
    </submittedName>
</protein>
<organism evidence="1 2">
    <name type="scientific">Hypoxylon rubiginosum</name>
    <dbReference type="NCBI Taxonomy" id="110542"/>
    <lineage>
        <taxon>Eukaryota</taxon>
        <taxon>Fungi</taxon>
        <taxon>Dikarya</taxon>
        <taxon>Ascomycota</taxon>
        <taxon>Pezizomycotina</taxon>
        <taxon>Sordariomycetes</taxon>
        <taxon>Xylariomycetidae</taxon>
        <taxon>Xylariales</taxon>
        <taxon>Hypoxylaceae</taxon>
        <taxon>Hypoxylon</taxon>
    </lineage>
</organism>
<sequence length="876" mass="98977">MAIANSKAPCSLAPTSPNLADTTPISSHAQQPSIVLSDSNRSNTWRVIQLLRKWTLPAITIIVFYGLCHKYIPTRRDVNFAPKSNYGLVLADTLNSQTTGPGVDIFFVHGLGSNPDTTWLGYNQSYAHASGDGAFDDPYGLSAGKKDVNWITDFLQDDLPPHLRKSTRIFFYNYDSYWMRDSVEERRARLGQELFEQIAEVATKDPDRMSIFVGHSYGGLVIKEALLSAFSYQKHRPVNVFQRVRAVTFMGTPHRGSDESKFGVIIARVLKYLGFHSNADILFAAKYDSPELRDMHRRFEAISQHVMVVNFYETLKLSNLWGLYRTYAVEEASATLDRPGWQNLALHTDHTGLNKFWKKDYNYQKVSRKLISLVETIIRGEHDSTSVHMVPPRLRKEYIERQELSDQIQRNLKEPGSIVAVVGIGGMGKTQLALRYAEIHKGRYNIVLWIDATSKETILLSFHQCAKALNGLLNFPSISNSPDPETVRLVLQWLQKRGDRYGETLLIFDNVDEFSTTIVDLIPSNLHGSIIITTRNVQCLVMLPHGTHRVKVADMAPFEAQSLLLRYLGLNTIGLPKAVQKLSHRICQALHWSPLAIHLAGTQLRLESINEYTDISITEGLLNKFLKDIQLHEDDIFKAETIKGLSSYDLTLYTVLDSSLNAIDHNFPNTHSRQFLEFIASTPITTYPISLFETVAKDLKALRDGVDLGLPIEVNEWQNEFLPLVPSWVKDLFLVDNERAWDDFKFRQVLQPLLRYGLIEYSRNQELVQIFVHPLVRWKANQDSELGTNNRPHLDVVNIGNGVIKLVLEIIPPASKYQSVCGESEVLTLRVAIKIGDYSGISTDSCHNPNLADSEFGNSHSYEGLCPVNGCTGCYV</sequence>
<comment type="caution">
    <text evidence="1">The sequence shown here is derived from an EMBL/GenBank/DDBJ whole genome shotgun (WGS) entry which is preliminary data.</text>
</comment>
<evidence type="ECO:0000313" key="1">
    <source>
        <dbReference type="EMBL" id="KAI6090299.1"/>
    </source>
</evidence>
<reference evidence="1 2" key="1">
    <citation type="journal article" date="2022" name="New Phytol.">
        <title>Ecological generalism drives hyperdiversity of secondary metabolite gene clusters in xylarialean endophytes.</title>
        <authorList>
            <person name="Franco M.E.E."/>
            <person name="Wisecaver J.H."/>
            <person name="Arnold A.E."/>
            <person name="Ju Y.M."/>
            <person name="Slot J.C."/>
            <person name="Ahrendt S."/>
            <person name="Moore L.P."/>
            <person name="Eastman K.E."/>
            <person name="Scott K."/>
            <person name="Konkel Z."/>
            <person name="Mondo S.J."/>
            <person name="Kuo A."/>
            <person name="Hayes R.D."/>
            <person name="Haridas S."/>
            <person name="Andreopoulos B."/>
            <person name="Riley R."/>
            <person name="LaButti K."/>
            <person name="Pangilinan J."/>
            <person name="Lipzen A."/>
            <person name="Amirebrahimi M."/>
            <person name="Yan J."/>
            <person name="Adam C."/>
            <person name="Keymanesh K."/>
            <person name="Ng V."/>
            <person name="Louie K."/>
            <person name="Northen T."/>
            <person name="Drula E."/>
            <person name="Henrissat B."/>
            <person name="Hsieh H.M."/>
            <person name="Youens-Clark K."/>
            <person name="Lutzoni F."/>
            <person name="Miadlikowska J."/>
            <person name="Eastwood D.C."/>
            <person name="Hamelin R.C."/>
            <person name="Grigoriev I.V."/>
            <person name="U'Ren J.M."/>
        </authorList>
    </citation>
    <scope>NUCLEOTIDE SEQUENCE [LARGE SCALE GENOMIC DNA]</scope>
    <source>
        <strain evidence="1 2">ER1909</strain>
    </source>
</reference>
<proteinExistence type="predicted"/>
<keyword evidence="2" id="KW-1185">Reference proteome</keyword>
<evidence type="ECO:0000313" key="2">
    <source>
        <dbReference type="Proteomes" id="UP001497680"/>
    </source>
</evidence>
<dbReference type="Proteomes" id="UP001497680">
    <property type="component" value="Unassembled WGS sequence"/>
</dbReference>
<name>A0ACC0DCI3_9PEZI</name>
<accession>A0ACC0DCI3</accession>